<dbReference type="OrthoDB" id="9803968at2"/>
<gene>
    <name evidence="5" type="ORF">FHX75_11236</name>
</gene>
<feature type="domain" description="AMP-binding enzyme C-terminal" evidence="4">
    <location>
        <begin position="322"/>
        <end position="397"/>
    </location>
</feature>
<evidence type="ECO:0000259" key="4">
    <source>
        <dbReference type="Pfam" id="PF13193"/>
    </source>
</evidence>
<dbReference type="FunFam" id="3.30.300.30:FF:000008">
    <property type="entry name" value="2,3-dihydroxybenzoate-AMP ligase"/>
    <property type="match status" value="1"/>
</dbReference>
<dbReference type="PANTHER" id="PTHR43201:SF5">
    <property type="entry name" value="MEDIUM-CHAIN ACYL-COA LIGASE ACSF2, MITOCHONDRIAL"/>
    <property type="match status" value="1"/>
</dbReference>
<dbReference type="AlphaFoldDB" id="A0A561WTC5"/>
<dbReference type="CDD" id="cd05936">
    <property type="entry name" value="FC-FACS_FadD_like"/>
    <property type="match status" value="1"/>
</dbReference>
<comment type="similarity">
    <text evidence="1">Belongs to the ATP-dependent AMP-binding enzyme family.</text>
</comment>
<dbReference type="Pfam" id="PF00501">
    <property type="entry name" value="AMP-binding"/>
    <property type="match status" value="1"/>
</dbReference>
<comment type="caution">
    <text evidence="5">The sequence shown here is derived from an EMBL/GenBank/DDBJ whole genome shotgun (WGS) entry which is preliminary data.</text>
</comment>
<evidence type="ECO:0000313" key="5">
    <source>
        <dbReference type="EMBL" id="TWG27101.1"/>
    </source>
</evidence>
<organism evidence="5 6">
    <name type="scientific">Micromonospora palomenae</name>
    <dbReference type="NCBI Taxonomy" id="1461247"/>
    <lineage>
        <taxon>Bacteria</taxon>
        <taxon>Bacillati</taxon>
        <taxon>Actinomycetota</taxon>
        <taxon>Actinomycetes</taxon>
        <taxon>Micromonosporales</taxon>
        <taxon>Micromonosporaceae</taxon>
        <taxon>Micromonospora</taxon>
    </lineage>
</organism>
<accession>A0A561WTC5</accession>
<dbReference type="PROSITE" id="PS00455">
    <property type="entry name" value="AMP_BINDING"/>
    <property type="match status" value="1"/>
</dbReference>
<dbReference type="Gene3D" id="3.30.300.30">
    <property type="match status" value="1"/>
</dbReference>
<dbReference type="SUPFAM" id="SSF56801">
    <property type="entry name" value="Acetyl-CoA synthetase-like"/>
    <property type="match status" value="1"/>
</dbReference>
<dbReference type="EMBL" id="VIXA01000001">
    <property type="protein sequence ID" value="TWG27101.1"/>
    <property type="molecule type" value="Genomic_DNA"/>
</dbReference>
<dbReference type="InterPro" id="IPR020845">
    <property type="entry name" value="AMP-binding_CS"/>
</dbReference>
<evidence type="ECO:0000313" key="6">
    <source>
        <dbReference type="Proteomes" id="UP000319927"/>
    </source>
</evidence>
<dbReference type="GO" id="GO:0031956">
    <property type="term" value="F:medium-chain fatty acid-CoA ligase activity"/>
    <property type="evidence" value="ECO:0007669"/>
    <property type="project" value="TreeGrafter"/>
</dbReference>
<reference evidence="5 6" key="1">
    <citation type="submission" date="2019-06" db="EMBL/GenBank/DDBJ databases">
        <title>Sequencing the genomes of 1000 actinobacteria strains.</title>
        <authorList>
            <person name="Klenk H.-P."/>
        </authorList>
    </citation>
    <scope>NUCLEOTIDE SEQUENCE [LARGE SCALE GENOMIC DNA]</scope>
    <source>
        <strain evidence="5 6">DSM 102131</strain>
    </source>
</reference>
<dbReference type="InterPro" id="IPR000873">
    <property type="entry name" value="AMP-dep_synth/lig_dom"/>
</dbReference>
<dbReference type="Proteomes" id="UP000319927">
    <property type="component" value="Unassembled WGS sequence"/>
</dbReference>
<dbReference type="Gene3D" id="3.40.50.12780">
    <property type="entry name" value="N-terminal domain of ligase-like"/>
    <property type="match status" value="1"/>
</dbReference>
<keyword evidence="6" id="KW-1185">Reference proteome</keyword>
<dbReference type="InterPro" id="IPR045851">
    <property type="entry name" value="AMP-bd_C_sf"/>
</dbReference>
<feature type="domain" description="AMP-dependent synthetase/ligase" evidence="3">
    <location>
        <begin position="53"/>
        <end position="272"/>
    </location>
</feature>
<keyword evidence="2" id="KW-0436">Ligase</keyword>
<evidence type="ECO:0000259" key="3">
    <source>
        <dbReference type="Pfam" id="PF00501"/>
    </source>
</evidence>
<dbReference type="GO" id="GO:0006631">
    <property type="term" value="P:fatty acid metabolic process"/>
    <property type="evidence" value="ECO:0007669"/>
    <property type="project" value="TreeGrafter"/>
</dbReference>
<evidence type="ECO:0000256" key="1">
    <source>
        <dbReference type="ARBA" id="ARBA00006432"/>
    </source>
</evidence>
<dbReference type="InterPro" id="IPR025110">
    <property type="entry name" value="AMP-bd_C"/>
</dbReference>
<evidence type="ECO:0000256" key="2">
    <source>
        <dbReference type="ARBA" id="ARBA00022598"/>
    </source>
</evidence>
<dbReference type="Pfam" id="PF13193">
    <property type="entry name" value="AMP-binding_C"/>
    <property type="match status" value="1"/>
</dbReference>
<proteinExistence type="inferred from homology"/>
<sequence>MAPQGVETASGMIAACSRGRSSGTPTRVKCSASPIEGAATLGSALAGRATRFETVLTEATGTAVILYTSGTTGQPKGAELSHANMVMNALTCWRLFGAVDDDVHLVTLPLFHSFGQTVQLNAGLYSGATLVLLPRFDAGTALALMERERVTFFAGVPTMYWGLLSAGREKVDVAAITAHLRMAVSGGAALPVEILEQVEKLYGVRIREGYGLSETSPVASFNHPGREAKPGSIGQPVWGVQMRLVDADWNEAPEGEAGEIAIRGHNVMKGYHGRPEATADVLRDGWFRTGDLARRDEDGYYFIVDRAKDMIIRGGYNVYPRELEEIMMTHQDVSLVAVVGVPHPSHGEEVKAFVIRQPGSQLTEDELVDWCRERMATYKYPRLVEFRDDLPMTSTGKILKRRLRDEA</sequence>
<name>A0A561WTC5_9ACTN</name>
<dbReference type="PANTHER" id="PTHR43201">
    <property type="entry name" value="ACYL-COA SYNTHETASE"/>
    <property type="match status" value="1"/>
</dbReference>
<dbReference type="InterPro" id="IPR042099">
    <property type="entry name" value="ANL_N_sf"/>
</dbReference>
<protein>
    <submittedName>
        <fullName evidence="5">Long-chain acyl-CoA synthetase</fullName>
    </submittedName>
</protein>